<comment type="caution">
    <text evidence="1">The sequence shown here is derived from an EMBL/GenBank/DDBJ whole genome shotgun (WGS) entry which is preliminary data.</text>
</comment>
<dbReference type="AlphaFoldDB" id="A0A4Q2KF62"/>
<name>A0A4Q2KF62_9FIRM</name>
<dbReference type="SUPFAM" id="SSF53850">
    <property type="entry name" value="Periplasmic binding protein-like II"/>
    <property type="match status" value="1"/>
</dbReference>
<organism evidence="1 2">
    <name type="scientific">Candidatus Borkfalkia ceftriaxoniphila</name>
    <dbReference type="NCBI Taxonomy" id="2508949"/>
    <lineage>
        <taxon>Bacteria</taxon>
        <taxon>Bacillati</taxon>
        <taxon>Bacillota</taxon>
        <taxon>Clostridia</taxon>
        <taxon>Christensenellales</taxon>
        <taxon>Christensenellaceae</taxon>
        <taxon>Candidatus Borkfalkia</taxon>
    </lineage>
</organism>
<proteinExistence type="predicted"/>
<dbReference type="InterPro" id="IPR050490">
    <property type="entry name" value="Bact_solute-bd_prot1"/>
</dbReference>
<dbReference type="PANTHER" id="PTHR43649:SF30">
    <property type="entry name" value="ABC TRANSPORTER SUBSTRATE-BINDING PROTEIN"/>
    <property type="match status" value="1"/>
</dbReference>
<dbReference type="InterPro" id="IPR006059">
    <property type="entry name" value="SBP"/>
</dbReference>
<gene>
    <name evidence="1" type="ORF">ESZ91_05275</name>
</gene>
<dbReference type="Proteomes" id="UP000291269">
    <property type="component" value="Unassembled WGS sequence"/>
</dbReference>
<protein>
    <submittedName>
        <fullName evidence="1">Extracellular solute-binding protein</fullName>
    </submittedName>
</protein>
<keyword evidence="2" id="KW-1185">Reference proteome</keyword>
<dbReference type="PANTHER" id="PTHR43649">
    <property type="entry name" value="ARABINOSE-BINDING PROTEIN-RELATED"/>
    <property type="match status" value="1"/>
</dbReference>
<dbReference type="RefSeq" id="WP_129224826.1">
    <property type="nucleotide sequence ID" value="NZ_SDOZ01000002.1"/>
</dbReference>
<dbReference type="PROSITE" id="PS51257">
    <property type="entry name" value="PROKAR_LIPOPROTEIN"/>
    <property type="match status" value="1"/>
</dbReference>
<reference evidence="1 2" key="1">
    <citation type="journal article" date="2019" name="Gut">
        <title>Antibiotics-induced monodominance of a novel gut bacterial order.</title>
        <authorList>
            <person name="Hildebrand F."/>
            <person name="Moitinho-Silva L."/>
            <person name="Blasche S."/>
            <person name="Jahn M.T."/>
            <person name="Gossmann T.I."/>
            <person name="Heuerta-Cepas J."/>
            <person name="Hercog R."/>
            <person name="Luetge M."/>
            <person name="Bahram M."/>
            <person name="Pryszlak A."/>
            <person name="Alves R.J."/>
            <person name="Waszak S.M."/>
            <person name="Zhu A."/>
            <person name="Ye L."/>
            <person name="Costea P.I."/>
            <person name="Aalvink S."/>
            <person name="Belzer C."/>
            <person name="Forslund S.K."/>
            <person name="Sunagawa S."/>
            <person name="Hentschel U."/>
            <person name="Merten C."/>
            <person name="Patil K.R."/>
            <person name="Benes V."/>
            <person name="Bork P."/>
        </authorList>
    </citation>
    <scope>NUCLEOTIDE SEQUENCE [LARGE SCALE GENOMIC DNA]</scope>
    <source>
        <strain evidence="1 2">HDS1380</strain>
    </source>
</reference>
<dbReference type="Gene3D" id="3.40.190.10">
    <property type="entry name" value="Periplasmic binding protein-like II"/>
    <property type="match status" value="1"/>
</dbReference>
<dbReference type="OrthoDB" id="9798191at2"/>
<accession>A0A4Q2KF62</accession>
<sequence length="491" mass="56080">MKDRKKIVAILLCFVFALALFVGCGGKKDDGKIELLVDMHGLMPTLNTEPTTENPTVILATRRIQEAFEKENPDIKIKWARSKPVGGLEAEVSQWFVTQIAGDNCPAIAFSWGTQYQDRDYYVDMTKYYNEPNEYVEGNEKWSDLFEDYLFETSTVRDIKGQLVGVPITLYAGPATGWYYNTDLISKTQIPKNWEQFVTLAKELNKDPEITAVAPWSYFKKISLDNWIMQYTIGPSIASYIMEQTDYNKDNVTSTVEQLRAMKAGLYNPVTQPYAKEVYVQAKRYFTELLREGWMSTDYTPQWNSGKVAMYEEGLWALYPQYNNTAREFDFGVFPAPLMDSSTTKYTTEIKYTEKGPYQPKGDMILNIMKPAVKDDPALEAAAVKFLKFLTVPENISMIVEEQGSSLGAVKGSTYNSVLDDWLDQSFPIVPETNWPLAFNSEQNDKLNRLFGEWVLGRHTDDKFFEQVNTIQQAGADAYIRDLNIDTSGWN</sequence>
<evidence type="ECO:0000313" key="2">
    <source>
        <dbReference type="Proteomes" id="UP000291269"/>
    </source>
</evidence>
<dbReference type="EMBL" id="SDOZ01000002">
    <property type="protein sequence ID" value="RXZ61801.1"/>
    <property type="molecule type" value="Genomic_DNA"/>
</dbReference>
<dbReference type="Pfam" id="PF13416">
    <property type="entry name" value="SBP_bac_8"/>
    <property type="match status" value="1"/>
</dbReference>
<evidence type="ECO:0000313" key="1">
    <source>
        <dbReference type="EMBL" id="RXZ61801.1"/>
    </source>
</evidence>